<dbReference type="AlphaFoldDB" id="A0A2P6MUR8"/>
<accession>A0A2P6MUR8</accession>
<dbReference type="EMBL" id="MDYQ01000385">
    <property type="protein sequence ID" value="PRP75443.1"/>
    <property type="molecule type" value="Genomic_DNA"/>
</dbReference>
<organism evidence="2 3">
    <name type="scientific">Planoprotostelium fungivorum</name>
    <dbReference type="NCBI Taxonomy" id="1890364"/>
    <lineage>
        <taxon>Eukaryota</taxon>
        <taxon>Amoebozoa</taxon>
        <taxon>Evosea</taxon>
        <taxon>Variosea</taxon>
        <taxon>Cavosteliida</taxon>
        <taxon>Cavosteliaceae</taxon>
        <taxon>Planoprotostelium</taxon>
    </lineage>
</organism>
<keyword evidence="1" id="KW-0732">Signal</keyword>
<feature type="chain" id="PRO_5015113341" evidence="1">
    <location>
        <begin position="21"/>
        <end position="204"/>
    </location>
</feature>
<reference evidence="2 3" key="1">
    <citation type="journal article" date="2018" name="Genome Biol. Evol.">
        <title>Multiple Roots of Fruiting Body Formation in Amoebozoa.</title>
        <authorList>
            <person name="Hillmann F."/>
            <person name="Forbes G."/>
            <person name="Novohradska S."/>
            <person name="Ferling I."/>
            <person name="Riege K."/>
            <person name="Groth M."/>
            <person name="Westermann M."/>
            <person name="Marz M."/>
            <person name="Spaller T."/>
            <person name="Winckler T."/>
            <person name="Schaap P."/>
            <person name="Glockner G."/>
        </authorList>
    </citation>
    <scope>NUCLEOTIDE SEQUENCE [LARGE SCALE GENOMIC DNA]</scope>
    <source>
        <strain evidence="2 3">Jena</strain>
    </source>
</reference>
<dbReference type="Proteomes" id="UP000241769">
    <property type="component" value="Unassembled WGS sequence"/>
</dbReference>
<evidence type="ECO:0000313" key="2">
    <source>
        <dbReference type="EMBL" id="PRP75443.1"/>
    </source>
</evidence>
<name>A0A2P6MUR8_9EUKA</name>
<gene>
    <name evidence="2" type="ORF">PROFUN_15538</name>
</gene>
<feature type="signal peptide" evidence="1">
    <location>
        <begin position="1"/>
        <end position="20"/>
    </location>
</feature>
<evidence type="ECO:0000313" key="3">
    <source>
        <dbReference type="Proteomes" id="UP000241769"/>
    </source>
</evidence>
<dbReference type="InParanoid" id="A0A2P6MUR8"/>
<sequence length="204" mass="23424">MSELVLDLWFLTIYPVGASADFFTKTLPRPFVVQIIEPTKRGSSQSIAQCRFECFFSGNLLTLHEEWAHEAVLPLVLNSQWSSWSQILVASSTTGVEHIVPAEVRTLCMLCLYFDLHAAARPMSELVLDLWFLTIYPVGASADFFTKTRFVLPRPFVDTNKQWSSALRFIFWLSSECFFSGNMLTLHEEWAHEDVLPLVRNREI</sequence>
<comment type="caution">
    <text evidence="2">The sequence shown here is derived from an EMBL/GenBank/DDBJ whole genome shotgun (WGS) entry which is preliminary data.</text>
</comment>
<evidence type="ECO:0000256" key="1">
    <source>
        <dbReference type="SAM" id="SignalP"/>
    </source>
</evidence>
<proteinExistence type="predicted"/>
<keyword evidence="3" id="KW-1185">Reference proteome</keyword>
<protein>
    <submittedName>
        <fullName evidence="2">Uncharacterized protein</fullName>
    </submittedName>
</protein>